<reference evidence="4 5" key="1">
    <citation type="submission" date="2019-04" db="EMBL/GenBank/DDBJ databases">
        <authorList>
            <person name="Feng G."/>
            <person name="Zhang J."/>
            <person name="Zhu H."/>
        </authorList>
    </citation>
    <scope>NUCLEOTIDE SEQUENCE [LARGE SCALE GENOMIC DNA]</scope>
    <source>
        <strain evidence="4 5">JCM 17223</strain>
    </source>
</reference>
<dbReference type="InterPro" id="IPR057727">
    <property type="entry name" value="WCX_dom"/>
</dbReference>
<dbReference type="PROSITE" id="PS52050">
    <property type="entry name" value="WYL"/>
    <property type="match status" value="1"/>
</dbReference>
<dbReference type="InterPro" id="IPR028349">
    <property type="entry name" value="PafC-like"/>
</dbReference>
<evidence type="ECO:0000313" key="4">
    <source>
        <dbReference type="EMBL" id="TGE18970.1"/>
    </source>
</evidence>
<dbReference type="PANTHER" id="PTHR34580">
    <property type="match status" value="1"/>
</dbReference>
<dbReference type="InterPro" id="IPR036388">
    <property type="entry name" value="WH-like_DNA-bd_sf"/>
</dbReference>
<dbReference type="Proteomes" id="UP000297739">
    <property type="component" value="Unassembled WGS sequence"/>
</dbReference>
<dbReference type="PIRSF" id="PIRSF016838">
    <property type="entry name" value="PafC"/>
    <property type="match status" value="1"/>
</dbReference>
<evidence type="ECO:0000259" key="3">
    <source>
        <dbReference type="PROSITE" id="PS51000"/>
    </source>
</evidence>
<accession>A0A4Z0PPY7</accession>
<evidence type="ECO:0000256" key="1">
    <source>
        <dbReference type="ARBA" id="ARBA00023015"/>
    </source>
</evidence>
<dbReference type="Pfam" id="PF08279">
    <property type="entry name" value="HTH_11"/>
    <property type="match status" value="1"/>
</dbReference>
<evidence type="ECO:0000313" key="5">
    <source>
        <dbReference type="Proteomes" id="UP000297739"/>
    </source>
</evidence>
<feature type="domain" description="HTH deoR-type" evidence="3">
    <location>
        <begin position="41"/>
        <end position="96"/>
    </location>
</feature>
<dbReference type="InterPro" id="IPR001034">
    <property type="entry name" value="DeoR_HTH"/>
</dbReference>
<dbReference type="Pfam" id="PF13280">
    <property type="entry name" value="WYL"/>
    <property type="match status" value="1"/>
</dbReference>
<gene>
    <name evidence="4" type="ORF">E5J99_04295</name>
</gene>
<dbReference type="PROSITE" id="PS51000">
    <property type="entry name" value="HTH_DEOR_2"/>
    <property type="match status" value="1"/>
</dbReference>
<keyword evidence="5" id="KW-1185">Reference proteome</keyword>
<dbReference type="InterPro" id="IPR036390">
    <property type="entry name" value="WH_DNA-bd_sf"/>
</dbReference>
<dbReference type="PANTHER" id="PTHR34580:SF3">
    <property type="entry name" value="PROTEIN PAFB"/>
    <property type="match status" value="1"/>
</dbReference>
<keyword evidence="2" id="KW-0804">Transcription</keyword>
<proteinExistence type="predicted"/>
<evidence type="ECO:0000256" key="2">
    <source>
        <dbReference type="ARBA" id="ARBA00023163"/>
    </source>
</evidence>
<keyword evidence="1" id="KW-0805">Transcription regulation</keyword>
<dbReference type="InterPro" id="IPR051534">
    <property type="entry name" value="CBASS_pafABC_assoc_protein"/>
</dbReference>
<dbReference type="OrthoDB" id="9815009at2"/>
<dbReference type="SUPFAM" id="SSF46785">
    <property type="entry name" value="Winged helix' DNA-binding domain"/>
    <property type="match status" value="1"/>
</dbReference>
<dbReference type="InterPro" id="IPR026881">
    <property type="entry name" value="WYL_dom"/>
</dbReference>
<organism evidence="4 5">
    <name type="scientific">Hymenobacter elongatus</name>
    <dbReference type="NCBI Taxonomy" id="877208"/>
    <lineage>
        <taxon>Bacteria</taxon>
        <taxon>Pseudomonadati</taxon>
        <taxon>Bacteroidota</taxon>
        <taxon>Cytophagia</taxon>
        <taxon>Cytophagales</taxon>
        <taxon>Hymenobacteraceae</taxon>
        <taxon>Hymenobacter</taxon>
    </lineage>
</organism>
<comment type="caution">
    <text evidence="4">The sequence shown here is derived from an EMBL/GenBank/DDBJ whole genome shotgun (WGS) entry which is preliminary data.</text>
</comment>
<protein>
    <submittedName>
        <fullName evidence="4">YafY family transcriptional regulator</fullName>
    </submittedName>
</protein>
<sequence>MFAPASARCGNLARCSGRCRQRATKLRCAADNGYFTAAMNRFDRITSILIQLQTRRVVKGPDLAGRYGVSLRTIYRDLRTLEEAGVPLCGEAGVGYSLADGYRLPPVMFSRQEATALLTAEKLVGQLTDAHTAQLSGAAMDKLRAVLRRADRDYLEELSPRITILPPGRAHATPLPPASNLHQLLLSGIAEKRVVHMHYRAGYQAIPSQREIEPIGIYLGYYWHVVGFCRLRQEFRDFRLDRIGDVHLRDEHFAPRPDTLHSYWAQQAGQRPTEPAVVRFAAAALPHVQENKHHFGPTGEHTTPTGEVEITFVPTHPDSLARWLLLFAGQVTVVSPPMLRLRLRELAEEAYHCFAGQAEGVVKRPE</sequence>
<dbReference type="EMBL" id="SRLD01000005">
    <property type="protein sequence ID" value="TGE18970.1"/>
    <property type="molecule type" value="Genomic_DNA"/>
</dbReference>
<dbReference type="InterPro" id="IPR013196">
    <property type="entry name" value="HTH_11"/>
</dbReference>
<dbReference type="AlphaFoldDB" id="A0A4Z0PPY7"/>
<name>A0A4Z0PPY7_9BACT</name>
<dbReference type="GO" id="GO:0003700">
    <property type="term" value="F:DNA-binding transcription factor activity"/>
    <property type="evidence" value="ECO:0007669"/>
    <property type="project" value="InterPro"/>
</dbReference>
<dbReference type="Pfam" id="PF25583">
    <property type="entry name" value="WCX"/>
    <property type="match status" value="1"/>
</dbReference>
<dbReference type="Gene3D" id="1.10.10.10">
    <property type="entry name" value="Winged helix-like DNA-binding domain superfamily/Winged helix DNA-binding domain"/>
    <property type="match status" value="1"/>
</dbReference>